<dbReference type="InterPro" id="IPR009050">
    <property type="entry name" value="Globin-like_sf"/>
</dbReference>
<comment type="similarity">
    <text evidence="2">Belongs to the methyl-accepting chemotaxis (MCP) protein family.</text>
</comment>
<accession>A0A0B0IP24</accession>
<gene>
    <name evidence="5" type="ORF">LQ50_03935</name>
</gene>
<evidence type="ECO:0000256" key="1">
    <source>
        <dbReference type="ARBA" id="ARBA00023224"/>
    </source>
</evidence>
<dbReference type="SUPFAM" id="SSF46458">
    <property type="entry name" value="Globin-like"/>
    <property type="match status" value="1"/>
</dbReference>
<dbReference type="GO" id="GO:0004888">
    <property type="term" value="F:transmembrane signaling receptor activity"/>
    <property type="evidence" value="ECO:0007669"/>
    <property type="project" value="InterPro"/>
</dbReference>
<dbReference type="InterPro" id="IPR004089">
    <property type="entry name" value="MCPsignal_dom"/>
</dbReference>
<dbReference type="SMART" id="SM00283">
    <property type="entry name" value="MA"/>
    <property type="match status" value="1"/>
</dbReference>
<evidence type="ECO:0000256" key="3">
    <source>
        <dbReference type="PROSITE-ProRule" id="PRU00284"/>
    </source>
</evidence>
<dbReference type="STRING" id="333138.LQ50_03935"/>
<dbReference type="InterPro" id="IPR004090">
    <property type="entry name" value="Chemotax_Me-accpt_rcpt"/>
</dbReference>
<name>A0A0B0IP24_9BACI</name>
<organism evidence="5 6">
    <name type="scientific">Halalkalibacter okhensis</name>
    <dbReference type="NCBI Taxonomy" id="333138"/>
    <lineage>
        <taxon>Bacteria</taxon>
        <taxon>Bacillati</taxon>
        <taxon>Bacillota</taxon>
        <taxon>Bacilli</taxon>
        <taxon>Bacillales</taxon>
        <taxon>Bacillaceae</taxon>
        <taxon>Halalkalibacter</taxon>
    </lineage>
</organism>
<comment type="caution">
    <text evidence="5">The sequence shown here is derived from an EMBL/GenBank/DDBJ whole genome shotgun (WGS) entry which is preliminary data.</text>
</comment>
<dbReference type="GO" id="GO:0020037">
    <property type="term" value="F:heme binding"/>
    <property type="evidence" value="ECO:0007669"/>
    <property type="project" value="InterPro"/>
</dbReference>
<evidence type="ECO:0000313" key="5">
    <source>
        <dbReference type="EMBL" id="KHF41391.1"/>
    </source>
</evidence>
<protein>
    <recommendedName>
        <fullName evidence="4">Methyl-accepting transducer domain-containing protein</fullName>
    </recommendedName>
</protein>
<dbReference type="Pfam" id="PF00015">
    <property type="entry name" value="MCPsignal"/>
    <property type="match status" value="1"/>
</dbReference>
<dbReference type="eggNOG" id="COG0840">
    <property type="taxonomic scope" value="Bacteria"/>
</dbReference>
<dbReference type="InterPro" id="IPR044398">
    <property type="entry name" value="Globin-sensor_dom"/>
</dbReference>
<reference evidence="5 6" key="1">
    <citation type="submission" date="2014-09" db="EMBL/GenBank/DDBJ databases">
        <title>Genome sequencing and annotation of Bacillus Okhensis strain Kh10-101T.</title>
        <authorList>
            <person name="Prakash J.S."/>
        </authorList>
    </citation>
    <scope>NUCLEOTIDE SEQUENCE [LARGE SCALE GENOMIC DNA]</scope>
    <source>
        <strain evidence="6">Kh10-101T</strain>
    </source>
</reference>
<feature type="domain" description="Methyl-accepting transducer" evidence="4">
    <location>
        <begin position="204"/>
        <end position="430"/>
    </location>
</feature>
<keyword evidence="6" id="KW-1185">Reference proteome</keyword>
<dbReference type="InterPro" id="IPR012292">
    <property type="entry name" value="Globin/Proto"/>
</dbReference>
<dbReference type="CDD" id="cd01068">
    <property type="entry name" value="globin_sensor"/>
    <property type="match status" value="1"/>
</dbReference>
<dbReference type="AlphaFoldDB" id="A0A0B0IP24"/>
<dbReference type="PANTHER" id="PTHR32089">
    <property type="entry name" value="METHYL-ACCEPTING CHEMOTAXIS PROTEIN MCPB"/>
    <property type="match status" value="1"/>
</dbReference>
<dbReference type="Pfam" id="PF11563">
    <property type="entry name" value="Protoglobin"/>
    <property type="match status" value="1"/>
</dbReference>
<dbReference type="EMBL" id="JRJU01000003">
    <property type="protein sequence ID" value="KHF41391.1"/>
    <property type="molecule type" value="Genomic_DNA"/>
</dbReference>
<dbReference type="PANTHER" id="PTHR32089:SF118">
    <property type="entry name" value="HEME-BASED AEROTACTIC TRANSDUCER HEMAT"/>
    <property type="match status" value="1"/>
</dbReference>
<evidence type="ECO:0000313" key="6">
    <source>
        <dbReference type="Proteomes" id="UP000030832"/>
    </source>
</evidence>
<dbReference type="SUPFAM" id="SSF58104">
    <property type="entry name" value="Methyl-accepting chemotaxis protein (MCP) signaling domain"/>
    <property type="match status" value="1"/>
</dbReference>
<dbReference type="GO" id="GO:0006935">
    <property type="term" value="P:chemotaxis"/>
    <property type="evidence" value="ECO:0007669"/>
    <property type="project" value="InterPro"/>
</dbReference>
<sequence>MGKLFSKRKTNVQTSILATIDRSNNNVCIDLPSSSTVLKQIELIDLNIEDLSIIRAFQPVVQEHLEGIVDQFYKNLAKEPSLSSIINENSTVERLKKTLFTHILEMFSGQINEQFINKRNTIAHVHVRIGLQPKWYMCAFQDLLLSIFEILNQYTYSKEEFKKASSAVTKILNLEQQLVLEAYELETERIRQIAEDQQNVLKREVKKNAEELAAVSEETSSSLQNVTQKTEEITKLTASSSNIAIQTEAKSKDGKNRLINLEQIMLNTQSTMHKISSEMEQLVETSKKIEQISQIVTSIADQTNLLALNASIEAARAGEQGKGFAVVAGEVRKLAENTKATVSEVSNLVNEINRSTATMSESITQNNLSIENGTNESSQTNQFFDEILHSMETMKKQNMMIATEMKSLTEIFSEINHAAEHVAASSDNLTNITTSL</sequence>
<dbReference type="PROSITE" id="PS50111">
    <property type="entry name" value="CHEMOTAXIS_TRANSDUC_2"/>
    <property type="match status" value="1"/>
</dbReference>
<dbReference type="Gene3D" id="1.10.490.10">
    <property type="entry name" value="Globins"/>
    <property type="match status" value="1"/>
</dbReference>
<evidence type="ECO:0000259" key="4">
    <source>
        <dbReference type="PROSITE" id="PS50111"/>
    </source>
</evidence>
<dbReference type="GO" id="GO:0019825">
    <property type="term" value="F:oxygen binding"/>
    <property type="evidence" value="ECO:0007669"/>
    <property type="project" value="InterPro"/>
</dbReference>
<dbReference type="Proteomes" id="UP000030832">
    <property type="component" value="Unassembled WGS sequence"/>
</dbReference>
<dbReference type="GO" id="GO:0007165">
    <property type="term" value="P:signal transduction"/>
    <property type="evidence" value="ECO:0007669"/>
    <property type="project" value="UniProtKB-KW"/>
</dbReference>
<dbReference type="InterPro" id="IPR039379">
    <property type="entry name" value="Protoglobin_sensor_dom"/>
</dbReference>
<dbReference type="RefSeq" id="WP_034626290.1">
    <property type="nucleotide sequence ID" value="NZ_JRJU01000003.1"/>
</dbReference>
<dbReference type="PRINTS" id="PR00260">
    <property type="entry name" value="CHEMTRNSDUCR"/>
</dbReference>
<keyword evidence="1 3" id="KW-0807">Transducer</keyword>
<proteinExistence type="inferred from homology"/>
<dbReference type="GO" id="GO:0016020">
    <property type="term" value="C:membrane"/>
    <property type="evidence" value="ECO:0007669"/>
    <property type="project" value="InterPro"/>
</dbReference>
<evidence type="ECO:0000256" key="2">
    <source>
        <dbReference type="ARBA" id="ARBA00029447"/>
    </source>
</evidence>
<dbReference type="Gene3D" id="1.10.287.950">
    <property type="entry name" value="Methyl-accepting chemotaxis protein"/>
    <property type="match status" value="1"/>
</dbReference>